<feature type="region of interest" description="Disordered" evidence="1">
    <location>
        <begin position="29"/>
        <end position="107"/>
    </location>
</feature>
<sequence length="253" mass="26376">MSLSRRLIPVLLLPLVFACGVAEDDRNMPMFTTGDGSETNADGGTGEAGSDMGTGDGDGDSGDGDGEPGDGDGEPGDGDTGDGDTGDGDTGDGDCATDPAQVGSSCGQASAYHGTYAIGEVAADLPVGTITATDNGQGNGAEDWYQVDFPIDPDNPRPMAGMAVIEFATNDNNDYRFEVYRDCGAEAYGQGLAAEFGASSPPLTEWSFSDLAPNEEQLEYAENTLWPTTVWVRVFRFQNDGTCNNYQLAVSRN</sequence>
<evidence type="ECO:0000256" key="2">
    <source>
        <dbReference type="SAM" id="SignalP"/>
    </source>
</evidence>
<dbReference type="Proteomes" id="UP000237968">
    <property type="component" value="Unassembled WGS sequence"/>
</dbReference>
<dbReference type="EMBL" id="PVNK01000219">
    <property type="protein sequence ID" value="PRP92215.1"/>
    <property type="molecule type" value="Genomic_DNA"/>
</dbReference>
<accession>A0A2S9XH83</accession>
<gene>
    <name evidence="3" type="ORF">ENSA5_50630</name>
</gene>
<feature type="compositionally biased region" description="Gly residues" evidence="1">
    <location>
        <begin position="43"/>
        <end position="56"/>
    </location>
</feature>
<dbReference type="AlphaFoldDB" id="A0A2S9XH83"/>
<keyword evidence="4" id="KW-1185">Reference proteome</keyword>
<feature type="signal peptide" evidence="2">
    <location>
        <begin position="1"/>
        <end position="22"/>
    </location>
</feature>
<comment type="caution">
    <text evidence="3">The sequence shown here is derived from an EMBL/GenBank/DDBJ whole genome shotgun (WGS) entry which is preliminary data.</text>
</comment>
<reference evidence="3 4" key="1">
    <citation type="submission" date="2018-03" db="EMBL/GenBank/DDBJ databases">
        <title>Draft Genome Sequences of the Obligatory Marine Myxobacteria Enhygromyxa salina SWB005.</title>
        <authorList>
            <person name="Poehlein A."/>
            <person name="Moghaddam J.A."/>
            <person name="Harms H."/>
            <person name="Alanjari M."/>
            <person name="Koenig G.M."/>
            <person name="Daniel R."/>
            <person name="Schaeberle T.F."/>
        </authorList>
    </citation>
    <scope>NUCLEOTIDE SEQUENCE [LARGE SCALE GENOMIC DNA]</scope>
    <source>
        <strain evidence="3 4">SWB005</strain>
    </source>
</reference>
<protein>
    <submittedName>
        <fullName evidence="3">Uncharacterized protein</fullName>
    </submittedName>
</protein>
<keyword evidence="2" id="KW-0732">Signal</keyword>
<feature type="chain" id="PRO_5015417492" evidence="2">
    <location>
        <begin position="23"/>
        <end position="253"/>
    </location>
</feature>
<dbReference type="OrthoDB" id="5518346at2"/>
<evidence type="ECO:0000313" key="3">
    <source>
        <dbReference type="EMBL" id="PRP92215.1"/>
    </source>
</evidence>
<evidence type="ECO:0000256" key="1">
    <source>
        <dbReference type="SAM" id="MobiDB-lite"/>
    </source>
</evidence>
<dbReference type="PROSITE" id="PS51257">
    <property type="entry name" value="PROKAR_LIPOPROTEIN"/>
    <property type="match status" value="1"/>
</dbReference>
<feature type="compositionally biased region" description="Acidic residues" evidence="1">
    <location>
        <begin position="57"/>
        <end position="92"/>
    </location>
</feature>
<dbReference type="RefSeq" id="WP_146156107.1">
    <property type="nucleotide sequence ID" value="NZ_PVNK01000219.1"/>
</dbReference>
<name>A0A2S9XH83_9BACT</name>
<proteinExistence type="predicted"/>
<organism evidence="3 4">
    <name type="scientific">Enhygromyxa salina</name>
    <dbReference type="NCBI Taxonomy" id="215803"/>
    <lineage>
        <taxon>Bacteria</taxon>
        <taxon>Pseudomonadati</taxon>
        <taxon>Myxococcota</taxon>
        <taxon>Polyangia</taxon>
        <taxon>Nannocystales</taxon>
        <taxon>Nannocystaceae</taxon>
        <taxon>Enhygromyxa</taxon>
    </lineage>
</organism>
<evidence type="ECO:0000313" key="4">
    <source>
        <dbReference type="Proteomes" id="UP000237968"/>
    </source>
</evidence>